<evidence type="ECO:0000256" key="1">
    <source>
        <dbReference type="ARBA" id="ARBA00004328"/>
    </source>
</evidence>
<proteinExistence type="predicted"/>
<dbReference type="GO" id="GO:0044423">
    <property type="term" value="C:virion component"/>
    <property type="evidence" value="ECO:0007669"/>
    <property type="project" value="UniProtKB-KW"/>
</dbReference>
<feature type="domain" description="Phage capsid-like C-terminal" evidence="4">
    <location>
        <begin position="110"/>
        <end position="389"/>
    </location>
</feature>
<organism evidence="5">
    <name type="scientific">Siphoviridae sp. ctPat53</name>
    <dbReference type="NCBI Taxonomy" id="2825486"/>
    <lineage>
        <taxon>Viruses</taxon>
        <taxon>Duplodnaviria</taxon>
        <taxon>Heunggongvirae</taxon>
        <taxon>Uroviricota</taxon>
        <taxon>Caudoviricetes</taxon>
    </lineage>
</organism>
<evidence type="ECO:0000313" key="5">
    <source>
        <dbReference type="EMBL" id="DAE03476.1"/>
    </source>
</evidence>
<dbReference type="NCBIfam" id="TIGR01554">
    <property type="entry name" value="major_cap_HK97"/>
    <property type="match status" value="1"/>
</dbReference>
<dbReference type="EMBL" id="BK015367">
    <property type="protein sequence ID" value="DAE03476.1"/>
    <property type="molecule type" value="Genomic_DNA"/>
</dbReference>
<dbReference type="InterPro" id="IPR054612">
    <property type="entry name" value="Phage_capsid-like_C"/>
</dbReference>
<dbReference type="SUPFAM" id="SSF56563">
    <property type="entry name" value="Major capsid protein gp5"/>
    <property type="match status" value="1"/>
</dbReference>
<evidence type="ECO:0000256" key="3">
    <source>
        <dbReference type="SAM" id="Coils"/>
    </source>
</evidence>
<feature type="coiled-coil region" evidence="3">
    <location>
        <begin position="3"/>
        <end position="57"/>
    </location>
</feature>
<comment type="subcellular location">
    <subcellularLocation>
        <location evidence="1">Virion</location>
    </subcellularLocation>
</comment>
<dbReference type="Pfam" id="PF05065">
    <property type="entry name" value="Phage_capsid"/>
    <property type="match status" value="1"/>
</dbReference>
<reference evidence="5" key="1">
    <citation type="journal article" date="2021" name="Proc. Natl. Acad. Sci. U.S.A.">
        <title>A Catalog of Tens of Thousands of Viruses from Human Metagenomes Reveals Hidden Associations with Chronic Diseases.</title>
        <authorList>
            <person name="Tisza M.J."/>
            <person name="Buck C.B."/>
        </authorList>
    </citation>
    <scope>NUCLEOTIDE SEQUENCE</scope>
    <source>
        <strain evidence="5">CtPat53</strain>
    </source>
</reference>
<protein>
    <submittedName>
        <fullName evidence="5">Major capsid protein</fullName>
    </submittedName>
</protein>
<evidence type="ECO:0000259" key="4">
    <source>
        <dbReference type="Pfam" id="PF05065"/>
    </source>
</evidence>
<dbReference type="Gene3D" id="3.30.2400.10">
    <property type="entry name" value="Major capsid protein gp5"/>
    <property type="match status" value="1"/>
</dbReference>
<name>A0A8S5PB84_9CAUD</name>
<evidence type="ECO:0000256" key="2">
    <source>
        <dbReference type="ARBA" id="ARBA00022844"/>
    </source>
</evidence>
<dbReference type="Gene3D" id="3.30.2320.10">
    <property type="entry name" value="hypothetical protein PF0899 domain"/>
    <property type="match status" value="1"/>
</dbReference>
<sequence length="391" mass="43997">MELNEMLQERARVYDSLQRLQNQYNDRPMEGTDADTYHNLENRFDELTASIDAARRRQARDRLMGEEPHENEAPRDERQHEAFVNHLRTGSGETLQVYNSLQMANPTQAGYLVAPERFVADLIAELDNALPFRSLCRRYTLQGAQSLGFPKRTARMNSAAWGTEVSAPTPDNTLAFGKREFKPNPMTAEILLSRTLIANAPQVDGIVRAEMAYDLGELMEEAYMSGDGVDKPLGVFTANDAGISTARDVAADNTATAVTFDGLMNAKYSIKQQYQNKLRWLFHRDAMKMIAKLKDSDGQYLLQPSVTKDAPDMLLGRPVVLSEYAPNTFTTGKYVGLLGDFSNYWICDSEGMEIRVLAELYARNNQIDYLARMSTDGMPVLEECFARVKLA</sequence>
<accession>A0A8S5PB84</accession>
<keyword evidence="3" id="KW-0175">Coiled coil</keyword>
<keyword evidence="2" id="KW-0946">Virion</keyword>
<dbReference type="InterPro" id="IPR024455">
    <property type="entry name" value="Phage_capsid"/>
</dbReference>